<feature type="binding site" evidence="9">
    <location>
        <begin position="182"/>
        <end position="185"/>
    </location>
    <ligand>
        <name>NADP(+)</name>
        <dbReference type="ChEBI" id="CHEBI:58349"/>
    </ligand>
</feature>
<evidence type="ECO:0000313" key="15">
    <source>
        <dbReference type="Proteomes" id="UP000324021"/>
    </source>
</evidence>
<comment type="catalytic activity">
    <reaction evidence="9">
        <text>D-glucose + NAD(+) = D-glucono-1,5-lactone + NADH + H(+)</text>
        <dbReference type="Rhea" id="RHEA:14293"/>
        <dbReference type="ChEBI" id="CHEBI:4167"/>
        <dbReference type="ChEBI" id="CHEBI:15378"/>
        <dbReference type="ChEBI" id="CHEBI:16217"/>
        <dbReference type="ChEBI" id="CHEBI:57540"/>
        <dbReference type="ChEBI" id="CHEBI:57945"/>
        <dbReference type="EC" id="1.1.1.47"/>
    </reaction>
</comment>
<sequence>MKAIAVQPGAGVPDVIKRPVPEPAPGEALVRIHRVGVDGTDYEVIEGSHGGAPEGDDRLVLGHEAVGVVDDPTDTGLEAGQYVVPTVRRPPPGTETNEYFEHGEPDMAPEGAYVERGIVGAHGFMAEYITSPAEFLVPISADLAPWGFLVEPLSITEKALEHARASRSAFGWQPDAALVLGTGSLGLLTAAMFSAADDFERVYCLGRKDRPHPVIDIIERLGATYIDSRETPVAEIPAAYEPMDLIYEATGYAKHAFESIDALAPNGVAALLGVPSDWTFEIDGGRLHRELVLHNKAVVGTVNSNRGHFEAAVDTLADLPDWVLEAIVTGIYGLESVDRAFPNATAHAATADDESAGTPDDDTTIKTAVEFTAI</sequence>
<evidence type="ECO:0000256" key="3">
    <source>
        <dbReference type="ARBA" id="ARBA00022741"/>
    </source>
</evidence>
<dbReference type="InterPro" id="IPR013154">
    <property type="entry name" value="ADH-like_N"/>
</dbReference>
<dbReference type="AlphaFoldDB" id="A0A1I0CKZ7"/>
<feature type="domain" description="Glucose dehydrogenase C-terminal" evidence="11">
    <location>
        <begin position="144"/>
        <end position="344"/>
    </location>
</feature>
<dbReference type="InterPro" id="IPR026583">
    <property type="entry name" value="Glc_1-DH_arc"/>
</dbReference>
<keyword evidence="6 9" id="KW-0560">Oxidoreductase</keyword>
<feature type="domain" description="Alcohol dehydrogenase-like N-terminal" evidence="10">
    <location>
        <begin position="25"/>
        <end position="140"/>
    </location>
</feature>
<protein>
    <recommendedName>
        <fullName evidence="9">Glucose 1-dehydrogenase</fullName>
        <shortName evidence="9">GDH</shortName>
        <shortName evidence="9">GlcDH</shortName>
        <ecNumber evidence="9">1.1.1.47</ecNumber>
    </recommendedName>
</protein>
<feature type="binding site" evidence="9">
    <location>
        <position position="303"/>
    </location>
    <ligand>
        <name>substrate</name>
    </ligand>
</feature>
<dbReference type="GO" id="GO:0008270">
    <property type="term" value="F:zinc ion binding"/>
    <property type="evidence" value="ECO:0007669"/>
    <property type="project" value="UniProtKB-UniRule"/>
</dbReference>
<dbReference type="Proteomes" id="UP000324021">
    <property type="component" value="Unassembled WGS sequence"/>
</dbReference>
<dbReference type="GO" id="GO:0005536">
    <property type="term" value="F:D-glucose binding"/>
    <property type="evidence" value="ECO:0007669"/>
    <property type="project" value="UniProtKB-UniRule"/>
</dbReference>
<feature type="binding site" evidence="9">
    <location>
        <begin position="272"/>
        <end position="274"/>
    </location>
    <ligand>
        <name>NADP(+)</name>
        <dbReference type="ChEBI" id="CHEBI:58349"/>
    </ligand>
</feature>
<keyword evidence="3 9" id="KW-0547">Nucleotide-binding</keyword>
<evidence type="ECO:0000256" key="8">
    <source>
        <dbReference type="ARBA" id="ARBA00023277"/>
    </source>
</evidence>
<keyword evidence="8 9" id="KW-0119">Carbohydrate metabolism</keyword>
<dbReference type="RefSeq" id="WP_092931102.1">
    <property type="nucleotide sequence ID" value="NZ_FMZP01000004.1"/>
</dbReference>
<evidence type="ECO:0000256" key="2">
    <source>
        <dbReference type="ARBA" id="ARBA00022723"/>
    </source>
</evidence>
<accession>A0A1I0CKZ7</accession>
<reference evidence="14 15" key="2">
    <citation type="submission" date="2016-10" db="EMBL/GenBank/DDBJ databases">
        <authorList>
            <person name="Varghese N."/>
            <person name="Submissions S."/>
        </authorList>
    </citation>
    <scope>NUCLEOTIDE SEQUENCE [LARGE SCALE GENOMIC DNA]</scope>
    <source>
        <strain evidence="12 15">CDM_1</strain>
        <strain evidence="14">CDM_6</strain>
    </source>
</reference>
<organism evidence="13 14">
    <name type="scientific">Natrinema hispanicum</name>
    <dbReference type="NCBI Taxonomy" id="392421"/>
    <lineage>
        <taxon>Archaea</taxon>
        <taxon>Methanobacteriati</taxon>
        <taxon>Methanobacteriota</taxon>
        <taxon>Stenosarchaea group</taxon>
        <taxon>Halobacteria</taxon>
        <taxon>Halobacteriales</taxon>
        <taxon>Natrialbaceae</taxon>
        <taxon>Natrinema</taxon>
    </lineage>
</organism>
<dbReference type="EMBL" id="FOIC01000004">
    <property type="protein sequence ID" value="SET19852.1"/>
    <property type="molecule type" value="Genomic_DNA"/>
</dbReference>
<dbReference type="InterPro" id="IPR011032">
    <property type="entry name" value="GroES-like_sf"/>
</dbReference>
<dbReference type="SUPFAM" id="SSF50129">
    <property type="entry name" value="GroES-like"/>
    <property type="match status" value="1"/>
</dbReference>
<dbReference type="EMBL" id="FMZP01000004">
    <property type="protein sequence ID" value="SDC46789.1"/>
    <property type="molecule type" value="Genomic_DNA"/>
</dbReference>
<feature type="binding site" evidence="9">
    <location>
        <position position="151"/>
    </location>
    <ligand>
        <name>substrate</name>
    </ligand>
</feature>
<dbReference type="Pfam" id="PF16912">
    <property type="entry name" value="Glu_dehyd_C"/>
    <property type="match status" value="1"/>
</dbReference>
<dbReference type="HAMAP" id="MF_02127">
    <property type="entry name" value="Glucose_DH"/>
    <property type="match status" value="1"/>
</dbReference>
<dbReference type="GO" id="GO:0019595">
    <property type="term" value="P:non-phosphorylated glucose catabolic process"/>
    <property type="evidence" value="ECO:0007669"/>
    <property type="project" value="UniProtKB-UniRule"/>
</dbReference>
<proteinExistence type="inferred from homology"/>
<feature type="binding site" evidence="9">
    <location>
        <position position="40"/>
    </location>
    <ligand>
        <name>substrate</name>
    </ligand>
</feature>
<reference evidence="13" key="1">
    <citation type="submission" date="2016-10" db="EMBL/GenBank/DDBJ databases">
        <authorList>
            <person name="de Groot N.N."/>
        </authorList>
    </citation>
    <scope>NUCLEOTIDE SEQUENCE [LARGE SCALE GENOMIC DNA]</scope>
    <source>
        <strain evidence="13">CDM_6</strain>
    </source>
</reference>
<comment type="caution">
    <text evidence="9">Lacks conserved residue(s) required for the propagation of feature annotation.</text>
</comment>
<dbReference type="EC" id="1.1.1.47" evidence="9"/>
<dbReference type="SUPFAM" id="SSF51735">
    <property type="entry name" value="NAD(P)-binding Rossmann-fold domains"/>
    <property type="match status" value="1"/>
</dbReference>
<evidence type="ECO:0000259" key="10">
    <source>
        <dbReference type="Pfam" id="PF08240"/>
    </source>
</evidence>
<feature type="binding site" evidence="9">
    <location>
        <begin position="301"/>
        <end position="303"/>
    </location>
    <ligand>
        <name>NADP(+)</name>
        <dbReference type="ChEBI" id="CHEBI:58349"/>
    </ligand>
</feature>
<comment type="catalytic activity">
    <reaction evidence="9">
        <text>D-glucose + NADP(+) = D-glucono-1,5-lactone + NADPH + H(+)</text>
        <dbReference type="Rhea" id="RHEA:14405"/>
        <dbReference type="ChEBI" id="CHEBI:4167"/>
        <dbReference type="ChEBI" id="CHEBI:15378"/>
        <dbReference type="ChEBI" id="CHEBI:16217"/>
        <dbReference type="ChEBI" id="CHEBI:57783"/>
        <dbReference type="ChEBI" id="CHEBI:58349"/>
        <dbReference type="EC" id="1.1.1.47"/>
    </reaction>
</comment>
<evidence type="ECO:0000256" key="6">
    <source>
        <dbReference type="ARBA" id="ARBA00023002"/>
    </source>
</evidence>
<dbReference type="CDD" id="cd08230">
    <property type="entry name" value="glucose_DH"/>
    <property type="match status" value="1"/>
</dbReference>
<evidence type="ECO:0000256" key="4">
    <source>
        <dbReference type="ARBA" id="ARBA00022833"/>
    </source>
</evidence>
<evidence type="ECO:0000256" key="1">
    <source>
        <dbReference type="ARBA" id="ARBA00001947"/>
    </source>
</evidence>
<evidence type="ECO:0000256" key="9">
    <source>
        <dbReference type="HAMAP-Rule" id="MF_02127"/>
    </source>
</evidence>
<keyword evidence="2 9" id="KW-0479">Metal-binding</keyword>
<dbReference type="GO" id="GO:0047936">
    <property type="term" value="F:glucose 1-dehydrogenase [NAD(P)+] activity"/>
    <property type="evidence" value="ECO:0007669"/>
    <property type="project" value="UniProtKB-UniRule"/>
</dbReference>
<dbReference type="Gene3D" id="3.90.180.10">
    <property type="entry name" value="Medium-chain alcohol dehydrogenases, catalytic domain"/>
    <property type="match status" value="1"/>
</dbReference>
<evidence type="ECO:0000256" key="7">
    <source>
        <dbReference type="ARBA" id="ARBA00023027"/>
    </source>
</evidence>
<comment type="cofactor">
    <cofactor evidence="1">
        <name>Zn(2+)</name>
        <dbReference type="ChEBI" id="CHEBI:29105"/>
    </cofactor>
</comment>
<keyword evidence="5 9" id="KW-0521">NADP</keyword>
<keyword evidence="4 9" id="KW-0862">Zinc</keyword>
<evidence type="ECO:0000256" key="5">
    <source>
        <dbReference type="ARBA" id="ARBA00022857"/>
    </source>
</evidence>
<name>A0A1I0CKZ7_9EURY</name>
<evidence type="ECO:0000313" key="14">
    <source>
        <dbReference type="Proteomes" id="UP000199320"/>
    </source>
</evidence>
<dbReference type="STRING" id="392421.SAMN04488694_104204"/>
<dbReference type="GO" id="GO:0070401">
    <property type="term" value="F:NADP+ binding"/>
    <property type="evidence" value="ECO:0007669"/>
    <property type="project" value="UniProtKB-UniRule"/>
</dbReference>
<dbReference type="GO" id="GO:0070403">
    <property type="term" value="F:NAD+ binding"/>
    <property type="evidence" value="ECO:0007669"/>
    <property type="project" value="UniProtKB-UniRule"/>
</dbReference>
<dbReference type="InterPro" id="IPR036291">
    <property type="entry name" value="NAD(P)-bd_dom_sf"/>
</dbReference>
<evidence type="ECO:0000313" key="12">
    <source>
        <dbReference type="EMBL" id="SDC46789.1"/>
    </source>
</evidence>
<keyword evidence="14" id="KW-1185">Reference proteome</keyword>
<dbReference type="Pfam" id="PF08240">
    <property type="entry name" value="ADH_N"/>
    <property type="match status" value="1"/>
</dbReference>
<evidence type="ECO:0000313" key="13">
    <source>
        <dbReference type="EMBL" id="SET19852.1"/>
    </source>
</evidence>
<dbReference type="InterPro" id="IPR031640">
    <property type="entry name" value="Glu_dehyd_C"/>
</dbReference>
<comment type="similarity">
    <text evidence="9">Belongs to the zinc-containing alcohol dehydrogenase family. Glucose 1-dehydrogenase subfamily.</text>
</comment>
<dbReference type="PANTHER" id="PTHR43189:SF2">
    <property type="entry name" value="GLUCOSE 1-DEHYDROGENASE"/>
    <property type="match status" value="1"/>
</dbReference>
<feature type="binding site" evidence="9">
    <location>
        <position position="115"/>
    </location>
    <ligand>
        <name>substrate</name>
    </ligand>
</feature>
<evidence type="ECO:0000259" key="11">
    <source>
        <dbReference type="Pfam" id="PF16912"/>
    </source>
</evidence>
<comment type="function">
    <text evidence="9">Catalyzes the NAD(P)(+)-dependent oxidation of D-glucose to D-gluconate via gluconolactone. Can utilize both NAD(+) and NADP(+) as electron acceptor. Is involved in the degradation of glucose through a modified Entner-Doudoroff pathway.</text>
</comment>
<keyword evidence="7 9" id="KW-0520">NAD</keyword>
<dbReference type="Gene3D" id="3.40.50.720">
    <property type="entry name" value="NAD(P)-binding Rossmann-like Domain"/>
    <property type="match status" value="1"/>
</dbReference>
<gene>
    <name evidence="9" type="primary">gdh</name>
    <name evidence="13" type="ORF">SAMN04488694_104204</name>
    <name evidence="12" type="ORF">SAMN05192552_100498</name>
</gene>
<dbReference type="Proteomes" id="UP000199320">
    <property type="component" value="Unassembled WGS sequence"/>
</dbReference>
<dbReference type="PANTHER" id="PTHR43189">
    <property type="entry name" value="ZINC-TYPE ALCOHOL DEHYDROGENASE-LIKE PROTEIN C1198.01-RELATED"/>
    <property type="match status" value="1"/>
</dbReference>
<dbReference type="OrthoDB" id="41394at2157"/>